<dbReference type="Pfam" id="PF00653">
    <property type="entry name" value="BIR"/>
    <property type="match status" value="2"/>
</dbReference>
<dbReference type="GO" id="GO:0051726">
    <property type="term" value="P:regulation of cell cycle"/>
    <property type="evidence" value="ECO:0007669"/>
    <property type="project" value="TreeGrafter"/>
</dbReference>
<dbReference type="SUPFAM" id="SSF57924">
    <property type="entry name" value="Inhibitor of apoptosis (IAP) repeat"/>
    <property type="match status" value="2"/>
</dbReference>
<evidence type="ECO:0000313" key="1">
    <source>
        <dbReference type="EMBL" id="CAG2186111.1"/>
    </source>
</evidence>
<dbReference type="Proteomes" id="UP000683360">
    <property type="component" value="Unassembled WGS sequence"/>
</dbReference>
<gene>
    <name evidence="1" type="ORF">MEDL_1722</name>
</gene>
<dbReference type="GO" id="GO:0031398">
    <property type="term" value="P:positive regulation of protein ubiquitination"/>
    <property type="evidence" value="ECO:0007669"/>
    <property type="project" value="TreeGrafter"/>
</dbReference>
<proteinExistence type="predicted"/>
<comment type="caution">
    <text evidence="1">The sequence shown here is derived from an EMBL/GenBank/DDBJ whole genome shotgun (WGS) entry which is preliminary data.</text>
</comment>
<dbReference type="PANTHER" id="PTHR10044:SF139">
    <property type="entry name" value="DEATH-ASSOCIATED INHIBITOR OF APOPTOSIS 2"/>
    <property type="match status" value="1"/>
</dbReference>
<dbReference type="GO" id="GO:0061630">
    <property type="term" value="F:ubiquitin protein ligase activity"/>
    <property type="evidence" value="ECO:0007669"/>
    <property type="project" value="TreeGrafter"/>
</dbReference>
<evidence type="ECO:0000313" key="2">
    <source>
        <dbReference type="Proteomes" id="UP000683360"/>
    </source>
</evidence>
<dbReference type="GO" id="GO:0005634">
    <property type="term" value="C:nucleus"/>
    <property type="evidence" value="ECO:0007669"/>
    <property type="project" value="TreeGrafter"/>
</dbReference>
<dbReference type="PROSITE" id="PS50143">
    <property type="entry name" value="BIR_REPEAT_2"/>
    <property type="match status" value="2"/>
</dbReference>
<dbReference type="InterPro" id="IPR050784">
    <property type="entry name" value="IAP"/>
</dbReference>
<name>A0A8S3PWZ2_MYTED</name>
<protein>
    <submittedName>
        <fullName evidence="1">Uncharacterized protein</fullName>
    </submittedName>
</protein>
<dbReference type="InterPro" id="IPR001370">
    <property type="entry name" value="BIR_rpt"/>
</dbReference>
<dbReference type="GO" id="GO:0043027">
    <property type="term" value="F:cysteine-type endopeptidase inhibitor activity involved in apoptotic process"/>
    <property type="evidence" value="ECO:0007669"/>
    <property type="project" value="TreeGrafter"/>
</dbReference>
<dbReference type="GO" id="GO:0043066">
    <property type="term" value="P:negative regulation of apoptotic process"/>
    <property type="evidence" value="ECO:0007669"/>
    <property type="project" value="TreeGrafter"/>
</dbReference>
<dbReference type="EMBL" id="CAJPWZ010000117">
    <property type="protein sequence ID" value="CAG2186111.1"/>
    <property type="molecule type" value="Genomic_DNA"/>
</dbReference>
<dbReference type="Gene3D" id="1.10.1170.10">
    <property type="entry name" value="Inhibitor Of Apoptosis Protein (2mihbC-IAP-1), Chain A"/>
    <property type="match status" value="2"/>
</dbReference>
<dbReference type="Pfam" id="PF13920">
    <property type="entry name" value="zf-C3HC4_3"/>
    <property type="match status" value="1"/>
</dbReference>
<keyword evidence="2" id="KW-1185">Reference proteome</keyword>
<dbReference type="GO" id="GO:0005737">
    <property type="term" value="C:cytoplasm"/>
    <property type="evidence" value="ECO:0007669"/>
    <property type="project" value="TreeGrafter"/>
</dbReference>
<dbReference type="AlphaFoldDB" id="A0A8S3PWZ2"/>
<sequence>MERYGPITVLSVQNLFVNAGFSYCGVQSKVVCDQCGFESTTDDWSDDDDDYAISIHRQTQTECPFLKGNHETSPGTYERLSNNDGVALETTINTNTTRRNDVRFRNNNNIVSILFVRAINGIVMSISDISVINNSIYCQPENNSVSETRTKITHDNKIDSETNNLIMNTNFAVPYAHSKEINTNYKVNYKSRSAYQLFSDQSSYGRIPHSLKTPSIMVSQENTFIPDVNVEDLVIYFRPDMESLETRIQTYFFLEKCDNDIHIYLAKNGFFFAAPYDNTIYCFQCGGGFHYTNVLHSIWRNHATWFPFCKFVKYKMGNEYIKNVLNTNMNQPENVQRGADMFLTDMVLSPKEGRLCVFCKHFPINTINLACGHKRSCKDCSIRIGYCDYCDTFIERIVDIDIKY</sequence>
<dbReference type="PANTHER" id="PTHR10044">
    <property type="entry name" value="INHIBITOR OF APOPTOSIS"/>
    <property type="match status" value="1"/>
</dbReference>
<organism evidence="1 2">
    <name type="scientific">Mytilus edulis</name>
    <name type="common">Blue mussel</name>
    <dbReference type="NCBI Taxonomy" id="6550"/>
    <lineage>
        <taxon>Eukaryota</taxon>
        <taxon>Metazoa</taxon>
        <taxon>Spiralia</taxon>
        <taxon>Lophotrochozoa</taxon>
        <taxon>Mollusca</taxon>
        <taxon>Bivalvia</taxon>
        <taxon>Autobranchia</taxon>
        <taxon>Pteriomorphia</taxon>
        <taxon>Mytilida</taxon>
        <taxon>Mytiloidea</taxon>
        <taxon>Mytilidae</taxon>
        <taxon>Mytilinae</taxon>
        <taxon>Mytilus</taxon>
    </lineage>
</organism>
<dbReference type="InterPro" id="IPR013083">
    <property type="entry name" value="Znf_RING/FYVE/PHD"/>
</dbReference>
<reference evidence="1" key="1">
    <citation type="submission" date="2021-03" db="EMBL/GenBank/DDBJ databases">
        <authorList>
            <person name="Bekaert M."/>
        </authorList>
    </citation>
    <scope>NUCLEOTIDE SEQUENCE</scope>
</reference>
<dbReference type="SMART" id="SM00238">
    <property type="entry name" value="BIR"/>
    <property type="match status" value="1"/>
</dbReference>
<accession>A0A8S3PWZ2</accession>
<dbReference type="Gene3D" id="3.30.40.10">
    <property type="entry name" value="Zinc/RING finger domain, C3HC4 (zinc finger)"/>
    <property type="match status" value="1"/>
</dbReference>